<dbReference type="InterPro" id="IPR036388">
    <property type="entry name" value="WH-like_DNA-bd_sf"/>
</dbReference>
<proteinExistence type="predicted"/>
<dbReference type="Pfam" id="PF01614">
    <property type="entry name" value="IclR_C"/>
    <property type="match status" value="1"/>
</dbReference>
<evidence type="ECO:0000313" key="7">
    <source>
        <dbReference type="Proteomes" id="UP000075787"/>
    </source>
</evidence>
<dbReference type="SUPFAM" id="SSF46785">
    <property type="entry name" value="Winged helix' DNA-binding domain"/>
    <property type="match status" value="1"/>
</dbReference>
<dbReference type="InterPro" id="IPR050707">
    <property type="entry name" value="HTH_MetabolicPath_Reg"/>
</dbReference>
<keyword evidence="2" id="KW-0238">DNA-binding</keyword>
<evidence type="ECO:0000256" key="1">
    <source>
        <dbReference type="ARBA" id="ARBA00023015"/>
    </source>
</evidence>
<organism evidence="6 7">
    <name type="scientific">Tistrella mobilis</name>
    <dbReference type="NCBI Taxonomy" id="171437"/>
    <lineage>
        <taxon>Bacteria</taxon>
        <taxon>Pseudomonadati</taxon>
        <taxon>Pseudomonadota</taxon>
        <taxon>Alphaproteobacteria</taxon>
        <taxon>Geminicoccales</taxon>
        <taxon>Geminicoccaceae</taxon>
        <taxon>Tistrella</taxon>
    </lineage>
</organism>
<dbReference type="OrthoDB" id="9807558at2"/>
<evidence type="ECO:0000313" key="6">
    <source>
        <dbReference type="EMBL" id="KYO55323.1"/>
    </source>
</evidence>
<dbReference type="PROSITE" id="PS51077">
    <property type="entry name" value="HTH_ICLR"/>
    <property type="match status" value="1"/>
</dbReference>
<keyword evidence="1" id="KW-0805">Transcription regulation</keyword>
<feature type="domain" description="IclR-ED" evidence="5">
    <location>
        <begin position="66"/>
        <end position="247"/>
    </location>
</feature>
<dbReference type="SUPFAM" id="SSF55781">
    <property type="entry name" value="GAF domain-like"/>
    <property type="match status" value="1"/>
</dbReference>
<dbReference type="Gene3D" id="1.10.10.10">
    <property type="entry name" value="Winged helix-like DNA-binding domain superfamily/Winged helix DNA-binding domain"/>
    <property type="match status" value="1"/>
</dbReference>
<dbReference type="InterPro" id="IPR036390">
    <property type="entry name" value="WH_DNA-bd_sf"/>
</dbReference>
<dbReference type="InterPro" id="IPR029016">
    <property type="entry name" value="GAF-like_dom_sf"/>
</dbReference>
<dbReference type="GeneID" id="97239125"/>
<reference evidence="6 7" key="1">
    <citation type="submission" date="2015-12" db="EMBL/GenBank/DDBJ databases">
        <title>Genome sequence of Tistrella mobilis MCCC 1A02139.</title>
        <authorList>
            <person name="Lu L."/>
            <person name="Lai Q."/>
            <person name="Shao Z."/>
            <person name="Qian P."/>
        </authorList>
    </citation>
    <scope>NUCLEOTIDE SEQUENCE [LARGE SCALE GENOMIC DNA]</scope>
    <source>
        <strain evidence="6 7">MCCC 1A02139</strain>
    </source>
</reference>
<gene>
    <name evidence="6" type="ORF">AUP44_23825</name>
</gene>
<dbReference type="InterPro" id="IPR014757">
    <property type="entry name" value="Tscrpt_reg_IclR_C"/>
</dbReference>
<dbReference type="PANTHER" id="PTHR30136">
    <property type="entry name" value="HELIX-TURN-HELIX TRANSCRIPTIONAL REGULATOR, ICLR FAMILY"/>
    <property type="match status" value="1"/>
</dbReference>
<dbReference type="Pfam" id="PF09339">
    <property type="entry name" value="HTH_IclR"/>
    <property type="match status" value="1"/>
</dbReference>
<evidence type="ECO:0000259" key="5">
    <source>
        <dbReference type="PROSITE" id="PS51078"/>
    </source>
</evidence>
<dbReference type="GO" id="GO:0003700">
    <property type="term" value="F:DNA-binding transcription factor activity"/>
    <property type="evidence" value="ECO:0007669"/>
    <property type="project" value="TreeGrafter"/>
</dbReference>
<dbReference type="AlphaFoldDB" id="A0A162LK40"/>
<dbReference type="PROSITE" id="PS51078">
    <property type="entry name" value="ICLR_ED"/>
    <property type="match status" value="1"/>
</dbReference>
<sequence>MQRAKGTDRILDILEHLETETRPVSRNALAKALNCPRSTIYSLVDQLVARDWLTQDDSGTISLGHRVGLLGLAYSRNARFEPVAREVVQRVASEAGVVTEINIADSWQQLVLISATGRSRNYLRTVEGSRYPLPITGSARLQLADIPREVIRRNIPDDDFRLGSGEILPFETFCAEIDQARRDGHFIARGLIDRYVGTAGVPILNRHGHCVATLSIILPQADLDARQNDLLDILRRGADELSGYLRAAVWPMGDRAYGHLFHDRVGVGGVERGA</sequence>
<feature type="domain" description="HTH iclR-type" evidence="4">
    <location>
        <begin position="4"/>
        <end position="65"/>
    </location>
</feature>
<evidence type="ECO:0000256" key="2">
    <source>
        <dbReference type="ARBA" id="ARBA00023125"/>
    </source>
</evidence>
<protein>
    <recommendedName>
        <fullName evidence="8">IclR family transcriptional regulator</fullName>
    </recommendedName>
</protein>
<dbReference type="Proteomes" id="UP000075787">
    <property type="component" value="Unassembled WGS sequence"/>
</dbReference>
<dbReference type="SMART" id="SM00346">
    <property type="entry name" value="HTH_ICLR"/>
    <property type="match status" value="1"/>
</dbReference>
<dbReference type="PANTHER" id="PTHR30136:SF35">
    <property type="entry name" value="HTH-TYPE TRANSCRIPTIONAL REGULATOR RV1719"/>
    <property type="match status" value="1"/>
</dbReference>
<dbReference type="InterPro" id="IPR005471">
    <property type="entry name" value="Tscrpt_reg_IclR_N"/>
</dbReference>
<dbReference type="Gene3D" id="3.30.450.40">
    <property type="match status" value="1"/>
</dbReference>
<dbReference type="GO" id="GO:0045892">
    <property type="term" value="P:negative regulation of DNA-templated transcription"/>
    <property type="evidence" value="ECO:0007669"/>
    <property type="project" value="TreeGrafter"/>
</dbReference>
<keyword evidence="3" id="KW-0804">Transcription</keyword>
<dbReference type="GO" id="GO:0003677">
    <property type="term" value="F:DNA binding"/>
    <property type="evidence" value="ECO:0007669"/>
    <property type="project" value="UniProtKB-KW"/>
</dbReference>
<name>A0A162LK40_9PROT</name>
<comment type="caution">
    <text evidence="6">The sequence shown here is derived from an EMBL/GenBank/DDBJ whole genome shotgun (WGS) entry which is preliminary data.</text>
</comment>
<dbReference type="RefSeq" id="WP_062762346.1">
    <property type="nucleotide sequence ID" value="NZ_CP121042.1"/>
</dbReference>
<dbReference type="EMBL" id="LPZR01000067">
    <property type="protein sequence ID" value="KYO55323.1"/>
    <property type="molecule type" value="Genomic_DNA"/>
</dbReference>
<accession>A0A162LK40</accession>
<evidence type="ECO:0000256" key="3">
    <source>
        <dbReference type="ARBA" id="ARBA00023163"/>
    </source>
</evidence>
<evidence type="ECO:0008006" key="8">
    <source>
        <dbReference type="Google" id="ProtNLM"/>
    </source>
</evidence>
<evidence type="ECO:0000259" key="4">
    <source>
        <dbReference type="PROSITE" id="PS51077"/>
    </source>
</evidence>